<feature type="region of interest" description="Disordered" evidence="1">
    <location>
        <begin position="430"/>
        <end position="451"/>
    </location>
</feature>
<evidence type="ECO:0000256" key="1">
    <source>
        <dbReference type="SAM" id="MobiDB-lite"/>
    </source>
</evidence>
<dbReference type="EMBL" id="JAWQEG010001553">
    <property type="protein sequence ID" value="KAK3878488.1"/>
    <property type="molecule type" value="Genomic_DNA"/>
</dbReference>
<comment type="caution">
    <text evidence="3">The sequence shown here is derived from an EMBL/GenBank/DDBJ whole genome shotgun (WGS) entry which is preliminary data.</text>
</comment>
<gene>
    <name evidence="3" type="ORF">Pcinc_016876</name>
</gene>
<reference evidence="3" key="1">
    <citation type="submission" date="2023-10" db="EMBL/GenBank/DDBJ databases">
        <title>Genome assemblies of two species of porcelain crab, Petrolisthes cinctipes and Petrolisthes manimaculis (Anomura: Porcellanidae).</title>
        <authorList>
            <person name="Angst P."/>
        </authorList>
    </citation>
    <scope>NUCLEOTIDE SEQUENCE</scope>
    <source>
        <strain evidence="3">PB745_01</strain>
        <tissue evidence="3">Gill</tissue>
    </source>
</reference>
<keyword evidence="2" id="KW-1133">Transmembrane helix</keyword>
<dbReference type="PANTHER" id="PTHR33538">
    <property type="entry name" value="PROTEIN GAMETE EXPRESSED 1"/>
    <property type="match status" value="1"/>
</dbReference>
<feature type="transmembrane region" description="Helical" evidence="2">
    <location>
        <begin position="249"/>
        <end position="270"/>
    </location>
</feature>
<keyword evidence="2" id="KW-0472">Membrane</keyword>
<keyword evidence="2" id="KW-0812">Transmembrane</keyword>
<evidence type="ECO:0000256" key="2">
    <source>
        <dbReference type="SAM" id="Phobius"/>
    </source>
</evidence>
<dbReference type="AlphaFoldDB" id="A0AAE1FQ81"/>
<dbReference type="Proteomes" id="UP001286313">
    <property type="component" value="Unassembled WGS sequence"/>
</dbReference>
<feature type="transmembrane region" description="Helical" evidence="2">
    <location>
        <begin position="290"/>
        <end position="307"/>
    </location>
</feature>
<evidence type="ECO:0000313" key="3">
    <source>
        <dbReference type="EMBL" id="KAK3878488.1"/>
    </source>
</evidence>
<organism evidence="3 4">
    <name type="scientific">Petrolisthes cinctipes</name>
    <name type="common">Flat porcelain crab</name>
    <dbReference type="NCBI Taxonomy" id="88211"/>
    <lineage>
        <taxon>Eukaryota</taxon>
        <taxon>Metazoa</taxon>
        <taxon>Ecdysozoa</taxon>
        <taxon>Arthropoda</taxon>
        <taxon>Crustacea</taxon>
        <taxon>Multicrustacea</taxon>
        <taxon>Malacostraca</taxon>
        <taxon>Eumalacostraca</taxon>
        <taxon>Eucarida</taxon>
        <taxon>Decapoda</taxon>
        <taxon>Pleocyemata</taxon>
        <taxon>Anomura</taxon>
        <taxon>Galatheoidea</taxon>
        <taxon>Porcellanidae</taxon>
        <taxon>Petrolisthes</taxon>
    </lineage>
</organism>
<accession>A0AAE1FQ81</accession>
<sequence length="451" mass="50324">MEGEEVGPVGQQEEKEEEGKDTTAPMDSLAQEGQKQFDLIAKEAQMPVYGNCYLETLQDLKQGCASLDDEVQSRLALSFTNCYLTRFGWTVYPCASEYPLSSCMENLDSRAASVYASMLTNTLAMCHFLQAQAWHRSTSKAVHRLRETSESVTSQLAEAVESAASLRQEMDAQILESRKALKTAFSEFRESTAEQRGLIVDVFDRVAQLQNLIMGEFSWFCSIVFYVVSVVMMMLVTCSSRTQGARLPALATLTFSLMFERFVVNFILTYHDSFDLQETIQCGVWVVRRLAVTVCCLLLLHTAIFFSDPLLAATTKLDELTTAAREMRTLILGDTDLGVSTEMNESFSSNSSDNIIECSGVEESLESLPTDLILPTPKEGCGRYCLRPRPSQPRPSNPILEVENTEMFASTVRHLEALSRRKSLTLRTSLIQGDSGGNNCDDEQSMEQHVH</sequence>
<dbReference type="InterPro" id="IPR040346">
    <property type="entry name" value="GEX1/Brambleberry"/>
</dbReference>
<proteinExistence type="predicted"/>
<feature type="transmembrane region" description="Helical" evidence="2">
    <location>
        <begin position="217"/>
        <end position="237"/>
    </location>
</feature>
<feature type="compositionally biased region" description="Low complexity" evidence="1">
    <location>
        <begin position="1"/>
        <end position="11"/>
    </location>
</feature>
<feature type="region of interest" description="Disordered" evidence="1">
    <location>
        <begin position="1"/>
        <end position="27"/>
    </location>
</feature>
<keyword evidence="4" id="KW-1185">Reference proteome</keyword>
<evidence type="ECO:0000313" key="4">
    <source>
        <dbReference type="Proteomes" id="UP001286313"/>
    </source>
</evidence>
<protein>
    <submittedName>
        <fullName evidence="3">Uncharacterized protein</fullName>
    </submittedName>
</protein>
<dbReference type="PANTHER" id="PTHR33538:SF2">
    <property type="entry name" value="PROTEIN GAMETE EXPRESSED 1"/>
    <property type="match status" value="1"/>
</dbReference>
<name>A0AAE1FQ81_PETCI</name>